<dbReference type="AlphaFoldDB" id="A0A9X5BF10"/>
<evidence type="ECO:0000313" key="2">
    <source>
        <dbReference type="EMBL" id="NBJ92839.1"/>
    </source>
</evidence>
<reference evidence="2" key="1">
    <citation type="submission" date="2018-09" db="EMBL/GenBank/DDBJ databases">
        <title>Murine metabolic-syndrome-specific gut microbial biobank.</title>
        <authorList>
            <person name="Liu C."/>
        </authorList>
    </citation>
    <scope>NUCLEOTIDE SEQUENCE</scope>
    <source>
        <strain evidence="2">D42-62</strain>
    </source>
</reference>
<accession>A0A9X5BF10</accession>
<evidence type="ECO:0000259" key="1">
    <source>
        <dbReference type="Pfam" id="PF02464"/>
    </source>
</evidence>
<dbReference type="Proteomes" id="UP001154420">
    <property type="component" value="Unassembled WGS sequence"/>
</dbReference>
<sequence length="166" mass="17766">MPEEKLQQGECIEEKIVGKLKEKGWQITCAESCTGGMIASTIVNVAGVSDVFKESYVTYANSAKNKLLGVEEKALETWGAVSRQVAKQMAAGAAKAAMAHVAIAVTGIAGPCGGTQEKPVGLVYIGCFVDGKIVVTENHFNGNRLEIRRQTTQAALMQLYRCLLET</sequence>
<dbReference type="EMBL" id="QZDT01000013">
    <property type="protein sequence ID" value="NBJ92839.1"/>
    <property type="molecule type" value="Genomic_DNA"/>
</dbReference>
<gene>
    <name evidence="2" type="ORF">D5281_09560</name>
</gene>
<comment type="caution">
    <text evidence="2">The sequence shown here is derived from an EMBL/GenBank/DDBJ whole genome shotgun (WGS) entry which is preliminary data.</text>
</comment>
<dbReference type="InterPro" id="IPR036653">
    <property type="entry name" value="CinA-like_C"/>
</dbReference>
<dbReference type="InterPro" id="IPR008136">
    <property type="entry name" value="CinA_C"/>
</dbReference>
<protein>
    <submittedName>
        <fullName evidence="2">CinA family protein</fullName>
    </submittedName>
</protein>
<dbReference type="NCBIfam" id="TIGR00199">
    <property type="entry name" value="PncC_domain"/>
    <property type="match status" value="1"/>
</dbReference>
<evidence type="ECO:0000313" key="3">
    <source>
        <dbReference type="Proteomes" id="UP001154420"/>
    </source>
</evidence>
<dbReference type="RefSeq" id="WP_160559928.1">
    <property type="nucleotide sequence ID" value="NZ_QZDT01000013.1"/>
</dbReference>
<dbReference type="SUPFAM" id="SSF142433">
    <property type="entry name" value="CinA-like"/>
    <property type="match status" value="1"/>
</dbReference>
<name>A0A9X5BF10_9FIRM</name>
<organism evidence="2 3">
    <name type="scientific">Parablautia muri</name>
    <dbReference type="NCBI Taxonomy" id="2320879"/>
    <lineage>
        <taxon>Bacteria</taxon>
        <taxon>Bacillati</taxon>
        <taxon>Bacillota</taxon>
        <taxon>Clostridia</taxon>
        <taxon>Lachnospirales</taxon>
        <taxon>Lachnospiraceae</taxon>
        <taxon>Parablautia</taxon>
    </lineage>
</organism>
<dbReference type="OrthoDB" id="9801454at2"/>
<keyword evidence="3" id="KW-1185">Reference proteome</keyword>
<dbReference type="Gene3D" id="3.90.950.20">
    <property type="entry name" value="CinA-like"/>
    <property type="match status" value="1"/>
</dbReference>
<dbReference type="Pfam" id="PF02464">
    <property type="entry name" value="CinA"/>
    <property type="match status" value="1"/>
</dbReference>
<feature type="domain" description="CinA C-terminal" evidence="1">
    <location>
        <begin position="12"/>
        <end position="163"/>
    </location>
</feature>
<proteinExistence type="predicted"/>